<feature type="region of interest" description="Disordered" evidence="1">
    <location>
        <begin position="470"/>
        <end position="542"/>
    </location>
</feature>
<feature type="compositionally biased region" description="Basic and acidic residues" evidence="1">
    <location>
        <begin position="403"/>
        <end position="425"/>
    </location>
</feature>
<evidence type="ECO:0000256" key="1">
    <source>
        <dbReference type="SAM" id="MobiDB-lite"/>
    </source>
</evidence>
<dbReference type="Proteomes" id="UP000053815">
    <property type="component" value="Unassembled WGS sequence"/>
</dbReference>
<sequence length="567" mass="63245">MSGSSNKQQEGSDLTDQDNEELHSQVQDLQEDINRIRESNNKLFRAAANEMNILRRENRNLTSILLALKENFDLMVPNFLEQKDRIRELETWRLNVENNQIPNHRRNLQDDAKDINYDEFLVDQNENDENEKIHTENKEDNEQEQANSAKEDDSCAATTPNEVYELTEHVNVSAEIKSVKIESLEENVSVVNDPIFNNTTLNDTTKELERVDLENENSMEIELTEGELAVLGLAVEKGLGKEGLAGKESMKAASITADLKKEDAMESGKIMKELGVGGLVEELRSTNKRIPDQESTGVESTGVESTDKALLQADLTEDGVKKEDTMNNVLARQDLTVLGSLKERELANNESTVVSSVEDESKTNDLMEIDLAQNDIRASNSKEDLIETESTQEAIALDDSIDEKESSQTEESKEDSEIGGKDSANKGRTNSGSANPESSTEDSIERDLIREDSIEHDLIKEDSIDLGLIQKDPKAKESTSNLAEMENATDISTQKYSQETTATENPTAMSFNEKGPAENINQITGSPQTSESDQVVSIKSISKSKRKYKNPIVLIRSKKRKLTLKSL</sequence>
<accession>A0A0C9MM50</accession>
<feature type="compositionally biased region" description="Polar residues" evidence="1">
    <location>
        <begin position="1"/>
        <end position="12"/>
    </location>
</feature>
<feature type="region of interest" description="Disordered" evidence="1">
    <location>
        <begin position="380"/>
        <end position="449"/>
    </location>
</feature>
<feature type="compositionally biased region" description="Basic and acidic residues" evidence="1">
    <location>
        <begin position="130"/>
        <end position="140"/>
    </location>
</feature>
<protein>
    <submittedName>
        <fullName evidence="2">Uncharacterized protein</fullName>
    </submittedName>
</protein>
<feature type="compositionally biased region" description="Polar residues" evidence="1">
    <location>
        <begin position="519"/>
        <end position="535"/>
    </location>
</feature>
<reference evidence="2" key="1">
    <citation type="submission" date="2014-09" db="EMBL/GenBank/DDBJ databases">
        <title>Draft genome sequence of an oleaginous Mucoromycotina fungus Mucor ambiguus NBRC6742.</title>
        <authorList>
            <person name="Takeda I."/>
            <person name="Yamane N."/>
            <person name="Morita T."/>
            <person name="Tamano K."/>
            <person name="Machida M."/>
            <person name="Baker S."/>
            <person name="Koike H."/>
        </authorList>
    </citation>
    <scope>NUCLEOTIDE SEQUENCE</scope>
    <source>
        <strain evidence="2">NBRC 6742</strain>
    </source>
</reference>
<evidence type="ECO:0000313" key="3">
    <source>
        <dbReference type="Proteomes" id="UP000053815"/>
    </source>
</evidence>
<keyword evidence="3" id="KW-1185">Reference proteome</keyword>
<dbReference type="OrthoDB" id="10600453at2759"/>
<evidence type="ECO:0000313" key="2">
    <source>
        <dbReference type="EMBL" id="GAN08594.1"/>
    </source>
</evidence>
<feature type="compositionally biased region" description="Polar residues" evidence="1">
    <location>
        <begin position="426"/>
        <end position="438"/>
    </location>
</feature>
<organism evidence="2">
    <name type="scientific">Mucor ambiguus</name>
    <dbReference type="NCBI Taxonomy" id="91626"/>
    <lineage>
        <taxon>Eukaryota</taxon>
        <taxon>Fungi</taxon>
        <taxon>Fungi incertae sedis</taxon>
        <taxon>Mucoromycota</taxon>
        <taxon>Mucoromycotina</taxon>
        <taxon>Mucoromycetes</taxon>
        <taxon>Mucorales</taxon>
        <taxon>Mucorineae</taxon>
        <taxon>Mucoraceae</taxon>
        <taxon>Mucor</taxon>
    </lineage>
</organism>
<dbReference type="EMBL" id="DF836502">
    <property type="protein sequence ID" value="GAN08594.1"/>
    <property type="molecule type" value="Genomic_DNA"/>
</dbReference>
<name>A0A0C9MM50_9FUNG</name>
<feature type="region of interest" description="Disordered" evidence="1">
    <location>
        <begin position="1"/>
        <end position="24"/>
    </location>
</feature>
<feature type="compositionally biased region" description="Polar residues" evidence="1">
    <location>
        <begin position="489"/>
        <end position="510"/>
    </location>
</feature>
<gene>
    <name evidence="2" type="ORF">MAM1_0213c08108</name>
</gene>
<feature type="region of interest" description="Disordered" evidence="1">
    <location>
        <begin position="123"/>
        <end position="156"/>
    </location>
</feature>
<proteinExistence type="predicted"/>
<dbReference type="AlphaFoldDB" id="A0A0C9MM50"/>